<evidence type="ECO:0000313" key="5">
    <source>
        <dbReference type="Proteomes" id="UP000295281"/>
    </source>
</evidence>
<dbReference type="SUPFAM" id="SSF53901">
    <property type="entry name" value="Thiolase-like"/>
    <property type="match status" value="1"/>
</dbReference>
<evidence type="ECO:0000313" key="4">
    <source>
        <dbReference type="EMBL" id="TDQ48471.1"/>
    </source>
</evidence>
<dbReference type="Pfam" id="PF08541">
    <property type="entry name" value="ACP_syn_III_C"/>
    <property type="match status" value="1"/>
</dbReference>
<keyword evidence="2" id="KW-0012">Acyltransferase</keyword>
<protein>
    <submittedName>
        <fullName evidence="4">3-oxoacyl-[acyl-carrier-protein] synthase-3</fullName>
    </submittedName>
</protein>
<name>A0A4R6UNF8_9ACTN</name>
<evidence type="ECO:0000259" key="3">
    <source>
        <dbReference type="Pfam" id="PF08541"/>
    </source>
</evidence>
<dbReference type="AlphaFoldDB" id="A0A4R6UNF8"/>
<keyword evidence="5" id="KW-1185">Reference proteome</keyword>
<dbReference type="InterPro" id="IPR013747">
    <property type="entry name" value="ACP_syn_III_C"/>
</dbReference>
<dbReference type="PANTHER" id="PTHR34069">
    <property type="entry name" value="3-OXOACYL-[ACYL-CARRIER-PROTEIN] SYNTHASE 3"/>
    <property type="match status" value="1"/>
</dbReference>
<dbReference type="OrthoDB" id="7055207at2"/>
<organism evidence="4 5">
    <name type="scientific">Actinorugispora endophytica</name>
    <dbReference type="NCBI Taxonomy" id="1605990"/>
    <lineage>
        <taxon>Bacteria</taxon>
        <taxon>Bacillati</taxon>
        <taxon>Actinomycetota</taxon>
        <taxon>Actinomycetes</taxon>
        <taxon>Streptosporangiales</taxon>
        <taxon>Nocardiopsidaceae</taxon>
        <taxon>Actinorugispora</taxon>
    </lineage>
</organism>
<dbReference type="EMBL" id="SNYN01000018">
    <property type="protein sequence ID" value="TDQ48471.1"/>
    <property type="molecule type" value="Genomic_DNA"/>
</dbReference>
<reference evidence="4 5" key="1">
    <citation type="submission" date="2019-03" db="EMBL/GenBank/DDBJ databases">
        <title>Genomic Encyclopedia of Type Strains, Phase IV (KMG-IV): sequencing the most valuable type-strain genomes for metagenomic binning, comparative biology and taxonomic classification.</title>
        <authorList>
            <person name="Goeker M."/>
        </authorList>
    </citation>
    <scope>NUCLEOTIDE SEQUENCE [LARGE SCALE GENOMIC DNA]</scope>
    <source>
        <strain evidence="4 5">DSM 46770</strain>
    </source>
</reference>
<accession>A0A4R6UNF8</accession>
<dbReference type="GO" id="GO:0044550">
    <property type="term" value="P:secondary metabolite biosynthetic process"/>
    <property type="evidence" value="ECO:0007669"/>
    <property type="project" value="TreeGrafter"/>
</dbReference>
<feature type="domain" description="Beta-ketoacyl-[acyl-carrier-protein] synthase III C-terminal" evidence="3">
    <location>
        <begin position="291"/>
        <end position="341"/>
    </location>
</feature>
<dbReference type="RefSeq" id="WP_133742657.1">
    <property type="nucleotide sequence ID" value="NZ_SNYN01000018.1"/>
</dbReference>
<dbReference type="InterPro" id="IPR016039">
    <property type="entry name" value="Thiolase-like"/>
</dbReference>
<evidence type="ECO:0000256" key="1">
    <source>
        <dbReference type="ARBA" id="ARBA00022679"/>
    </source>
</evidence>
<comment type="caution">
    <text evidence="4">The sequence shown here is derived from an EMBL/GenBank/DDBJ whole genome shotgun (WGS) entry which is preliminary data.</text>
</comment>
<dbReference type="Gene3D" id="3.40.47.10">
    <property type="match status" value="2"/>
</dbReference>
<sequence length="345" mass="36170">MRLDRPVGVVTAALWLPEGRSTVEAAAGGDRARTAALRDLAHPRLPEARGVSAPDMAVRAARAALDAAGVAGERIGLLHHAWMYYQGHDLWSPPHYIARVLGADRALPVGVRQVCNGGAAAVELAAARLLADPGPGYALVTTADRFVPPGFDRWTADYGVAYGDAGTAVLLRSPGGADDALLLRAVATVAAPELEAMHRGADPFSDAARTHRDRIDMRATKRAYLREHGRTAFDEANGRAVRAVVADALRDAGLDRLDKRIRCAVLPRFGAKVLRESWLPLLTGLLDAEPVDLGRETGHLGAGDAAAGLAALVDGGTLAPGEFALVFSAGAGFTWSCLVVQAPLA</sequence>
<keyword evidence="1" id="KW-0808">Transferase</keyword>
<gene>
    <name evidence="4" type="ORF">EV190_1187</name>
</gene>
<dbReference type="PANTHER" id="PTHR34069:SF2">
    <property type="entry name" value="BETA-KETOACYL-[ACYL-CARRIER-PROTEIN] SYNTHASE III"/>
    <property type="match status" value="1"/>
</dbReference>
<dbReference type="GO" id="GO:0016746">
    <property type="term" value="F:acyltransferase activity"/>
    <property type="evidence" value="ECO:0007669"/>
    <property type="project" value="UniProtKB-KW"/>
</dbReference>
<proteinExistence type="predicted"/>
<dbReference type="Proteomes" id="UP000295281">
    <property type="component" value="Unassembled WGS sequence"/>
</dbReference>
<evidence type="ECO:0000256" key="2">
    <source>
        <dbReference type="ARBA" id="ARBA00023315"/>
    </source>
</evidence>